<accession>A0A9Q7ADI8</accession>
<dbReference type="AlphaFoldDB" id="A0A9Q7ADI8"/>
<dbReference type="EMBL" id="CP072943">
    <property type="protein sequence ID" value="QTX32823.1"/>
    <property type="molecule type" value="Genomic_DNA"/>
</dbReference>
<evidence type="ECO:0000313" key="2">
    <source>
        <dbReference type="Proteomes" id="UP000671879"/>
    </source>
</evidence>
<gene>
    <name evidence="1" type="ORF">KAR29_02515</name>
</gene>
<dbReference type="KEGG" id="aram:KAR29_02515"/>
<organism evidence="1 2">
    <name type="scientific">Aminithiophilus ramosus</name>
    <dbReference type="NCBI Taxonomy" id="3029084"/>
    <lineage>
        <taxon>Bacteria</taxon>
        <taxon>Thermotogati</taxon>
        <taxon>Synergistota</taxon>
        <taxon>Synergistia</taxon>
        <taxon>Synergistales</taxon>
        <taxon>Aminithiophilaceae</taxon>
        <taxon>Aminithiophilus</taxon>
    </lineage>
</organism>
<evidence type="ECO:0000313" key="1">
    <source>
        <dbReference type="EMBL" id="QTX32823.1"/>
    </source>
</evidence>
<protein>
    <submittedName>
        <fullName evidence="1">Glycosyltransferase</fullName>
    </submittedName>
</protein>
<dbReference type="Proteomes" id="UP000671879">
    <property type="component" value="Chromosome"/>
</dbReference>
<sequence>MTLKVVWFVSSGMKPWEKRLLLDLAEALVPRVGSLKIFSPDVAGWEGGFPLLSWRDRDFLSRAKTLLVEGRLWHFWGQAPPWARAVAFRAGLVHTQWRDLGPWRGLISTIVPCCCDGAGVRLSPFFRARSLWLGETTLRPSEGTPLQVLALPKGRPAPSWAESLAPSPVLLGGGLREEELLPLWRERGGVLLLPWVTPDLAWIAAQGALVGVPTLARPGAALDELLGSEGYVPVRGDDGESWKRATASFRDGPPPVAAAARRRLEDRYSMESAVDGLLGLYGRLVEVPS</sequence>
<name>A0A9Q7ADI8_9BACT</name>
<reference evidence="2" key="1">
    <citation type="submission" date="2021-04" db="EMBL/GenBank/DDBJ databases">
        <title>A novel Synergistetes isolate from a pyrite-forming mixed culture.</title>
        <authorList>
            <person name="Bunk B."/>
            <person name="Sproer C."/>
            <person name="Spring S."/>
            <person name="Pester M."/>
        </authorList>
    </citation>
    <scope>NUCLEOTIDE SEQUENCE [LARGE SCALE GENOMIC DNA]</scope>
    <source>
        <strain evidence="2">J.5.4.2-T.3.5.2</strain>
    </source>
</reference>
<dbReference type="RefSeq" id="WP_274374080.1">
    <property type="nucleotide sequence ID" value="NZ_CP072943.1"/>
</dbReference>
<proteinExistence type="predicted"/>
<keyword evidence="2" id="KW-1185">Reference proteome</keyword>